<dbReference type="InterPro" id="IPR002921">
    <property type="entry name" value="Fungal_lipase-type"/>
</dbReference>
<keyword evidence="7" id="KW-1185">Reference proteome</keyword>
<protein>
    <recommendedName>
        <fullName evidence="5">Phospholipase A1</fullName>
        <ecNumber evidence="5">3.1.1.-</ecNumber>
    </recommendedName>
</protein>
<dbReference type="Gene3D" id="3.40.50.1820">
    <property type="entry name" value="alpha/beta hydrolase"/>
    <property type="match status" value="2"/>
</dbReference>
<dbReference type="Proteomes" id="UP001652623">
    <property type="component" value="Chromosome 12"/>
</dbReference>
<evidence type="ECO:0000313" key="8">
    <source>
        <dbReference type="RefSeq" id="XP_060669171.1"/>
    </source>
</evidence>
<organism evidence="7 8">
    <name type="scientific">Ziziphus jujuba</name>
    <name type="common">Chinese jujube</name>
    <name type="synonym">Ziziphus sativa</name>
    <dbReference type="NCBI Taxonomy" id="326968"/>
    <lineage>
        <taxon>Eukaryota</taxon>
        <taxon>Viridiplantae</taxon>
        <taxon>Streptophyta</taxon>
        <taxon>Embryophyta</taxon>
        <taxon>Tracheophyta</taxon>
        <taxon>Spermatophyta</taxon>
        <taxon>Magnoliopsida</taxon>
        <taxon>eudicotyledons</taxon>
        <taxon>Gunneridae</taxon>
        <taxon>Pentapetalae</taxon>
        <taxon>rosids</taxon>
        <taxon>fabids</taxon>
        <taxon>Rosales</taxon>
        <taxon>Rhamnaceae</taxon>
        <taxon>Paliureae</taxon>
        <taxon>Ziziphus</taxon>
    </lineage>
</organism>
<name>A0ABM3ZXF9_ZIZJJ</name>
<dbReference type="Pfam" id="PF01764">
    <property type="entry name" value="Lipase_3"/>
    <property type="match status" value="1"/>
</dbReference>
<feature type="domain" description="Fungal lipase-type" evidence="6">
    <location>
        <begin position="129"/>
        <end position="228"/>
    </location>
</feature>
<dbReference type="GeneID" id="132800166"/>
<dbReference type="SUPFAM" id="SSF53474">
    <property type="entry name" value="alpha/beta-Hydrolases"/>
    <property type="match status" value="1"/>
</dbReference>
<evidence type="ECO:0000256" key="2">
    <source>
        <dbReference type="ARBA" id="ARBA00022801"/>
    </source>
</evidence>
<dbReference type="RefSeq" id="XP_060669171.1">
    <property type="nucleotide sequence ID" value="XM_060813188.1"/>
</dbReference>
<dbReference type="InterPro" id="IPR033556">
    <property type="entry name" value="PLA"/>
</dbReference>
<evidence type="ECO:0000313" key="7">
    <source>
        <dbReference type="Proteomes" id="UP001652623"/>
    </source>
</evidence>
<evidence type="ECO:0000256" key="3">
    <source>
        <dbReference type="ARBA" id="ARBA00022963"/>
    </source>
</evidence>
<dbReference type="InterPro" id="IPR029058">
    <property type="entry name" value="AB_hydrolase_fold"/>
</dbReference>
<keyword evidence="2 5" id="KW-0378">Hydrolase</keyword>
<evidence type="ECO:0000256" key="1">
    <source>
        <dbReference type="ARBA" id="ARBA00010701"/>
    </source>
</evidence>
<gene>
    <name evidence="8" type="primary">LOC132800166</name>
</gene>
<reference evidence="8" key="1">
    <citation type="submission" date="2025-08" db="UniProtKB">
        <authorList>
            <consortium name="RefSeq"/>
        </authorList>
    </citation>
    <scope>IDENTIFICATION</scope>
    <source>
        <tissue evidence="8">Seedling</tissue>
    </source>
</reference>
<evidence type="ECO:0000259" key="6">
    <source>
        <dbReference type="Pfam" id="PF01764"/>
    </source>
</evidence>
<keyword evidence="4 5" id="KW-0443">Lipid metabolism</keyword>
<proteinExistence type="inferred from homology"/>
<comment type="similarity">
    <text evidence="1 5">Belongs to the AB hydrolase superfamily. Lipase family.</text>
</comment>
<comment type="function">
    <text evidence="5">Acylhydrolase that catalyzes the hydrolysis of phospholipids at the sn-1 position.</text>
</comment>
<dbReference type="PANTHER" id="PTHR31828">
    <property type="entry name" value="PHOSPHOLIPASE A1-IIGAMMA"/>
    <property type="match status" value="1"/>
</dbReference>
<sequence length="273" mass="30597">MAARKPAKVITWRDLIGEKDWKGLLNPLKPELGQELSHYCNLIRVIENSFQSKKDSPLLGLPQHSENELLTIADLSNHYVVEKYLYASTKNIRPEQGHDDYPLGPKSGYSNWIGYTSRKHGSRDGPSWKILEVVKGLVAKYQSEENLSIVVTGFSMGGAFETLIATDLVYNRYNKADGRENAIPVTVFAFANSPLGNKDFYNVASKLDDLHILLVKHESDVNPDNPTQKDDYYHVGEKLIVEMGVHDLDVYSLAITQSQQVDQTSLASMCPAK</sequence>
<keyword evidence="3 5" id="KW-0442">Lipid degradation</keyword>
<dbReference type="EC" id="3.1.1.-" evidence="5"/>
<evidence type="ECO:0000256" key="4">
    <source>
        <dbReference type="ARBA" id="ARBA00023098"/>
    </source>
</evidence>
<accession>A0ABM3ZXF9</accession>
<dbReference type="PANTHER" id="PTHR31828:SF1">
    <property type="entry name" value="PHOSPHOLIPASE A1-IIGAMMA"/>
    <property type="match status" value="1"/>
</dbReference>
<evidence type="ECO:0000256" key="5">
    <source>
        <dbReference type="RuleBase" id="RU367093"/>
    </source>
</evidence>